<dbReference type="InterPro" id="IPR017901">
    <property type="entry name" value="C-CAP_CF_C-like"/>
</dbReference>
<dbReference type="PROSITE" id="PS51329">
    <property type="entry name" value="C_CAP_COFACTOR_C"/>
    <property type="match status" value="1"/>
</dbReference>
<dbReference type="Proteomes" id="UP000266841">
    <property type="component" value="Unassembled WGS sequence"/>
</dbReference>
<dbReference type="Gene3D" id="2.160.20.70">
    <property type="match status" value="1"/>
</dbReference>
<comment type="similarity">
    <text evidence="1">Belongs to the TBCC family.</text>
</comment>
<protein>
    <recommendedName>
        <fullName evidence="3">C-CAP/cofactor C-like domain-containing protein</fullName>
    </recommendedName>
</protein>
<proteinExistence type="inferred from homology"/>
<organism evidence="4 5">
    <name type="scientific">Thalassiosira oceanica</name>
    <name type="common">Marine diatom</name>
    <dbReference type="NCBI Taxonomy" id="159749"/>
    <lineage>
        <taxon>Eukaryota</taxon>
        <taxon>Sar</taxon>
        <taxon>Stramenopiles</taxon>
        <taxon>Ochrophyta</taxon>
        <taxon>Bacillariophyta</taxon>
        <taxon>Coscinodiscophyceae</taxon>
        <taxon>Thalassiosirophycidae</taxon>
        <taxon>Thalassiosirales</taxon>
        <taxon>Thalassiosiraceae</taxon>
        <taxon>Thalassiosira</taxon>
    </lineage>
</organism>
<gene>
    <name evidence="4" type="ORF">THAOC_16144</name>
</gene>
<evidence type="ECO:0000259" key="3">
    <source>
        <dbReference type="PROSITE" id="PS51329"/>
    </source>
</evidence>
<dbReference type="PANTHER" id="PTHR15440:SF0">
    <property type="entry name" value="PROTEIN XRP2"/>
    <property type="match status" value="1"/>
</dbReference>
<dbReference type="InterPro" id="IPR006599">
    <property type="entry name" value="CARP_motif"/>
</dbReference>
<evidence type="ECO:0000313" key="5">
    <source>
        <dbReference type="Proteomes" id="UP000266841"/>
    </source>
</evidence>
<evidence type="ECO:0000256" key="2">
    <source>
        <dbReference type="ARBA" id="ARBA00022741"/>
    </source>
</evidence>
<dbReference type="EMBL" id="AGNL01018377">
    <property type="protein sequence ID" value="EJK63212.1"/>
    <property type="molecule type" value="Genomic_DNA"/>
</dbReference>
<dbReference type="eggNOG" id="KOG2512">
    <property type="taxonomic scope" value="Eukaryota"/>
</dbReference>
<dbReference type="InterPro" id="IPR016098">
    <property type="entry name" value="CAP/MinC_C"/>
</dbReference>
<dbReference type="GO" id="GO:0006892">
    <property type="term" value="P:post-Golgi vesicle-mediated transport"/>
    <property type="evidence" value="ECO:0007669"/>
    <property type="project" value="TreeGrafter"/>
</dbReference>
<evidence type="ECO:0000313" key="4">
    <source>
        <dbReference type="EMBL" id="EJK63212.1"/>
    </source>
</evidence>
<dbReference type="GO" id="GO:0005929">
    <property type="term" value="C:cilium"/>
    <property type="evidence" value="ECO:0007669"/>
    <property type="project" value="TreeGrafter"/>
</dbReference>
<dbReference type="OrthoDB" id="194775at2759"/>
<dbReference type="SMART" id="SM00673">
    <property type="entry name" value="CARP"/>
    <property type="match status" value="2"/>
</dbReference>
<evidence type="ECO:0000256" key="1">
    <source>
        <dbReference type="ARBA" id="ARBA00008848"/>
    </source>
</evidence>
<keyword evidence="2" id="KW-0547">Nucleotide-binding</keyword>
<dbReference type="PANTHER" id="PTHR15440">
    <property type="entry name" value="XRP2 PROTEIN"/>
    <property type="match status" value="1"/>
</dbReference>
<sequence length="292" mass="32016">METQCTFRGEVGSSSLARLPGSSTGGRPFNVIDCRDCRILLLDHTDQVQIDNATGCRIFVGASSGSVVLRNCADCTLTVACRQFRARDCRDCTVYLFCSTGPAIERSRGLRFGGFNGAYPGHEEAMDSAQLDLRVNKWHLVHDFSEGGEEESCLPGGGAAAAARGRGRNWSYVLREEADPLWSPLGPGEEPCVPRFAPSRRMPGQFATNSGGREAGHEAREVMFAARELRSRDTTMIRTKMGQWGEQIAVFCGRAWDSVSRIARTVTLYCLGLFVAGTRRAAEAVLTRRQEH</sequence>
<keyword evidence="5" id="KW-1185">Reference proteome</keyword>
<reference evidence="4 5" key="1">
    <citation type="journal article" date="2012" name="Genome Biol.">
        <title>Genome and low-iron response of an oceanic diatom adapted to chronic iron limitation.</title>
        <authorList>
            <person name="Lommer M."/>
            <person name="Specht M."/>
            <person name="Roy A.S."/>
            <person name="Kraemer L."/>
            <person name="Andreson R."/>
            <person name="Gutowska M.A."/>
            <person name="Wolf J."/>
            <person name="Bergner S.V."/>
            <person name="Schilhabel M.B."/>
            <person name="Klostermeier U.C."/>
            <person name="Beiko R.G."/>
            <person name="Rosenstiel P."/>
            <person name="Hippler M."/>
            <person name="Laroche J."/>
        </authorList>
    </citation>
    <scope>NUCLEOTIDE SEQUENCE [LARGE SCALE GENOMIC DNA]</scope>
    <source>
        <strain evidence="4 5">CCMP1005</strain>
    </source>
</reference>
<accession>K0SYF5</accession>
<feature type="domain" description="C-CAP/cofactor C-like" evidence="3">
    <location>
        <begin position="1"/>
        <end position="146"/>
    </location>
</feature>
<dbReference type="AlphaFoldDB" id="K0SYF5"/>
<comment type="caution">
    <text evidence="4">The sequence shown here is derived from an EMBL/GenBank/DDBJ whole genome shotgun (WGS) entry which is preliminary data.</text>
</comment>
<dbReference type="GO" id="GO:1990075">
    <property type="term" value="C:periciliary membrane compartment"/>
    <property type="evidence" value="ECO:0007669"/>
    <property type="project" value="TreeGrafter"/>
</dbReference>
<dbReference type="InterPro" id="IPR012945">
    <property type="entry name" value="Tubulin-bd_cofactor_C_dom"/>
</dbReference>
<dbReference type="InterPro" id="IPR039093">
    <property type="entry name" value="XRP2"/>
</dbReference>
<name>K0SYF5_THAOC</name>
<dbReference type="GO" id="GO:0000166">
    <property type="term" value="F:nucleotide binding"/>
    <property type="evidence" value="ECO:0007669"/>
    <property type="project" value="UniProtKB-KW"/>
</dbReference>
<dbReference type="GO" id="GO:0005096">
    <property type="term" value="F:GTPase activator activity"/>
    <property type="evidence" value="ECO:0007669"/>
    <property type="project" value="InterPro"/>
</dbReference>
<dbReference type="Pfam" id="PF07986">
    <property type="entry name" value="TBCC"/>
    <property type="match status" value="1"/>
</dbReference>